<evidence type="ECO:0000313" key="1">
    <source>
        <dbReference type="EMBL" id="ALG04430.1"/>
    </source>
</evidence>
<accession>A0A0N9HF24</accession>
<keyword evidence="1" id="KW-0238">DNA-binding</keyword>
<organism evidence="1">
    <name type="scientific">Leucosporidium scottii</name>
    <dbReference type="NCBI Taxonomy" id="5278"/>
    <lineage>
        <taxon>Eukaryota</taxon>
        <taxon>Fungi</taxon>
        <taxon>Dikarya</taxon>
        <taxon>Basidiomycota</taxon>
        <taxon>Pucciniomycotina</taxon>
        <taxon>Microbotryomycetes</taxon>
        <taxon>Leucosporidiales</taxon>
        <taxon>Leucosporidium</taxon>
    </lineage>
</organism>
<dbReference type="EMBL" id="KR229969">
    <property type="protein sequence ID" value="ALG04430.1"/>
    <property type="molecule type" value="Genomic_DNA"/>
</dbReference>
<proteinExistence type="predicted"/>
<feature type="non-terminal residue" evidence="1">
    <location>
        <position position="164"/>
    </location>
</feature>
<name>A0A0N9HF24_9BASI</name>
<keyword evidence="1" id="KW-0371">Homeobox</keyword>
<protein>
    <submittedName>
        <fullName evidence="1">Homeodomain transcription factor HD2</fullName>
    </submittedName>
</protein>
<dbReference type="GO" id="GO:0003677">
    <property type="term" value="F:DNA binding"/>
    <property type="evidence" value="ECO:0007669"/>
    <property type="project" value="UniProtKB-KW"/>
</dbReference>
<sequence length="164" mass="17901">MASVMLQIAADTQHHLARLSSLLPPAVARPSQRPSQRRRASLDVPVVSIARDLTRLSLPPSTQAALGHIFSKGEERSRQSHRSTYDRTLAALNSTFEEDAALLAEYESALAARICTDHVKAMARTRDRMLDEVQDALNRVAVAQVSDGGRGSFSDEVVAVLERA</sequence>
<reference evidence="1" key="1">
    <citation type="submission" date="2015-04" db="EMBL/GenBank/DDBJ databases">
        <title>Genomic Architecture Underlying Sex-Determination in the yeast Leucosporidium scottii: New Insights into the Evolution of Mating Systems in basidiomycetes.</title>
        <authorList>
            <person name="Maia T.M."/>
            <person name="Lopes S."/>
            <person name="Almeida J.M.G.C.F."/>
            <person name="Rosa L.H."/>
            <person name="Sampaio J.P."/>
            <person name="Goncalves P."/>
            <person name="Coelho M.A."/>
        </authorList>
    </citation>
    <scope>NUCLEOTIDE SEQUENCE</scope>
    <source>
        <strain evidence="1">PYCC 4508</strain>
    </source>
</reference>
<dbReference type="AlphaFoldDB" id="A0A0N9HF24"/>
<gene>
    <name evidence="1" type="primary">HD2</name>
</gene>